<dbReference type="InterPro" id="IPR011050">
    <property type="entry name" value="Pectin_lyase_fold/virulence"/>
</dbReference>
<comment type="subcellular location">
    <subcellularLocation>
        <location evidence="1">Secreted</location>
        <location evidence="1">Cell wall</location>
    </subcellularLocation>
</comment>
<evidence type="ECO:0000256" key="10">
    <source>
        <dbReference type="SAM" id="SignalP"/>
    </source>
</evidence>
<dbReference type="OrthoDB" id="187139at2759"/>
<keyword evidence="5 9" id="KW-0378">Hydrolase</keyword>
<keyword evidence="11" id="KW-0456">Lyase</keyword>
<dbReference type="Proteomes" id="UP000554482">
    <property type="component" value="Unassembled WGS sequence"/>
</dbReference>
<feature type="active site" evidence="8">
    <location>
        <position position="200"/>
    </location>
</feature>
<dbReference type="PROSITE" id="PS00502">
    <property type="entry name" value="POLYGALACTURONASE"/>
    <property type="match status" value="1"/>
</dbReference>
<dbReference type="GO" id="GO:0016829">
    <property type="term" value="F:lyase activity"/>
    <property type="evidence" value="ECO:0007669"/>
    <property type="project" value="UniProtKB-KW"/>
</dbReference>
<keyword evidence="12" id="KW-1185">Reference proteome</keyword>
<proteinExistence type="inferred from homology"/>
<comment type="caution">
    <text evidence="11">The sequence shown here is derived from an EMBL/GenBank/DDBJ whole genome shotgun (WGS) entry which is preliminary data.</text>
</comment>
<sequence>VVFFLCVFLCWVSVGSAIRSQWGLDFSSSNVLNVIDFGAVGDGKTDDSQAFLKAWDKACTSWNPSTLVVPSDKSFLLLPVVTFQGPCKAPSINFQVFQSMEQEKLMDKDGLGGNAERNINAQEHPHQQKHVAIDGCSGVKISDVWIVAPESSPNTDGIHIQSSKNVEISKSTIGTGDDCISIGTDTSNVTISDIFCGPGHGISIGSLGKFKRAAVEHIYVHNCTFKGTQNGARIKTWQGGFGYAKDIRFKDITLDSSDNPIIIDQYYCNGGDDCKNSTSAVKVSDVWFTNFRGTSSSKTAINLACSESVACEDIHLNHVHITGVDSEVVPYTLNVKGRTIDVKPEAYLDRPT</sequence>
<feature type="chain" id="PRO_5029674978" evidence="10">
    <location>
        <begin position="18"/>
        <end position="352"/>
    </location>
</feature>
<reference evidence="11 12" key="1">
    <citation type="submission" date="2020-06" db="EMBL/GenBank/DDBJ databases">
        <title>Transcriptomic and genomic resources for Thalictrum thalictroides and T. hernandezii: Facilitating candidate gene discovery in an emerging model plant lineage.</title>
        <authorList>
            <person name="Arias T."/>
            <person name="Riano-Pachon D.M."/>
            <person name="Di Stilio V.S."/>
        </authorList>
    </citation>
    <scope>NUCLEOTIDE SEQUENCE [LARGE SCALE GENOMIC DNA]</scope>
    <source>
        <strain evidence="12">cv. WT478/WT964</strain>
        <tissue evidence="11">Leaves</tissue>
    </source>
</reference>
<keyword evidence="4" id="KW-0964">Secreted</keyword>
<evidence type="ECO:0000256" key="9">
    <source>
        <dbReference type="RuleBase" id="RU361169"/>
    </source>
</evidence>
<evidence type="ECO:0000256" key="4">
    <source>
        <dbReference type="ARBA" id="ARBA00022525"/>
    </source>
</evidence>
<feature type="signal peptide" evidence="10">
    <location>
        <begin position="1"/>
        <end position="17"/>
    </location>
</feature>
<protein>
    <submittedName>
        <fullName evidence="11">Pectin lyase-like superfamily protein</fullName>
    </submittedName>
</protein>
<evidence type="ECO:0000313" key="12">
    <source>
        <dbReference type="Proteomes" id="UP000554482"/>
    </source>
</evidence>
<name>A0A7J6UUQ2_THATH</name>
<dbReference type="InterPro" id="IPR006626">
    <property type="entry name" value="PbH1"/>
</dbReference>
<evidence type="ECO:0000256" key="7">
    <source>
        <dbReference type="ARBA" id="ARBA00023316"/>
    </source>
</evidence>
<organism evidence="11 12">
    <name type="scientific">Thalictrum thalictroides</name>
    <name type="common">Rue-anemone</name>
    <name type="synonym">Anemone thalictroides</name>
    <dbReference type="NCBI Taxonomy" id="46969"/>
    <lineage>
        <taxon>Eukaryota</taxon>
        <taxon>Viridiplantae</taxon>
        <taxon>Streptophyta</taxon>
        <taxon>Embryophyta</taxon>
        <taxon>Tracheophyta</taxon>
        <taxon>Spermatophyta</taxon>
        <taxon>Magnoliopsida</taxon>
        <taxon>Ranunculales</taxon>
        <taxon>Ranunculaceae</taxon>
        <taxon>Thalictroideae</taxon>
        <taxon>Thalictrum</taxon>
    </lineage>
</organism>
<evidence type="ECO:0000313" key="11">
    <source>
        <dbReference type="EMBL" id="KAF5176198.1"/>
    </source>
</evidence>
<keyword evidence="7" id="KW-0961">Cell wall biogenesis/degradation</keyword>
<feature type="non-terminal residue" evidence="11">
    <location>
        <position position="1"/>
    </location>
</feature>
<evidence type="ECO:0000256" key="3">
    <source>
        <dbReference type="ARBA" id="ARBA00022512"/>
    </source>
</evidence>
<accession>A0A7J6UUQ2</accession>
<dbReference type="GO" id="GO:0005975">
    <property type="term" value="P:carbohydrate metabolic process"/>
    <property type="evidence" value="ECO:0007669"/>
    <property type="project" value="InterPro"/>
</dbReference>
<evidence type="ECO:0000256" key="5">
    <source>
        <dbReference type="ARBA" id="ARBA00022801"/>
    </source>
</evidence>
<dbReference type="SMART" id="SM00710">
    <property type="entry name" value="PbH1"/>
    <property type="match status" value="7"/>
</dbReference>
<dbReference type="GO" id="GO:0004650">
    <property type="term" value="F:polygalacturonase activity"/>
    <property type="evidence" value="ECO:0007669"/>
    <property type="project" value="InterPro"/>
</dbReference>
<dbReference type="Gene3D" id="2.160.20.10">
    <property type="entry name" value="Single-stranded right-handed beta-helix, Pectin lyase-like"/>
    <property type="match status" value="2"/>
</dbReference>
<dbReference type="InterPro" id="IPR000743">
    <property type="entry name" value="Glyco_hydro_28"/>
</dbReference>
<comment type="similarity">
    <text evidence="2 9">Belongs to the glycosyl hydrolase 28 family.</text>
</comment>
<dbReference type="EMBL" id="JABWDY010043076">
    <property type="protein sequence ID" value="KAF5176198.1"/>
    <property type="molecule type" value="Genomic_DNA"/>
</dbReference>
<evidence type="ECO:0000256" key="1">
    <source>
        <dbReference type="ARBA" id="ARBA00004191"/>
    </source>
</evidence>
<dbReference type="Pfam" id="PF00295">
    <property type="entry name" value="Glyco_hydro_28"/>
    <property type="match status" value="1"/>
</dbReference>
<evidence type="ECO:0000256" key="6">
    <source>
        <dbReference type="ARBA" id="ARBA00023295"/>
    </source>
</evidence>
<dbReference type="PANTHER" id="PTHR31375">
    <property type="match status" value="1"/>
</dbReference>
<keyword evidence="6 9" id="KW-0326">Glycosidase</keyword>
<gene>
    <name evidence="11" type="ORF">FRX31_034215</name>
</gene>
<evidence type="ECO:0000256" key="8">
    <source>
        <dbReference type="PROSITE-ProRule" id="PRU10052"/>
    </source>
</evidence>
<dbReference type="InterPro" id="IPR012334">
    <property type="entry name" value="Pectin_lyas_fold"/>
</dbReference>
<dbReference type="SUPFAM" id="SSF51126">
    <property type="entry name" value="Pectin lyase-like"/>
    <property type="match status" value="1"/>
</dbReference>
<dbReference type="AlphaFoldDB" id="A0A7J6UUQ2"/>
<dbReference type="GO" id="GO:0071555">
    <property type="term" value="P:cell wall organization"/>
    <property type="evidence" value="ECO:0007669"/>
    <property type="project" value="UniProtKB-KW"/>
</dbReference>
<keyword evidence="10" id="KW-0732">Signal</keyword>
<evidence type="ECO:0000256" key="2">
    <source>
        <dbReference type="ARBA" id="ARBA00008834"/>
    </source>
</evidence>
<keyword evidence="3" id="KW-0134">Cell wall</keyword>